<dbReference type="Gene3D" id="3.90.1720.10">
    <property type="entry name" value="endopeptidase domain like (from Nostoc punctiforme)"/>
    <property type="match status" value="1"/>
</dbReference>
<sequence length="610" mass="66977">MSRMLRSLCSVALGLSVAVSVPTYSLAEDAGGYSPLTSGMGTVREVESGPFAEWGFPTPPGAENYQVNEATDAELNPEGLSDWTPTADPNGEVVPGAMRSDYERIPEGIDKAEADQAEVKEARIAADPQRAFRAAPGCSVYWPSWFEVCGAIKELYDKIGGPTSFLSLPRSGELTNPDGVGKRTEFLNGFIYWHPDTGAHTVSLPASMVWARHGWEQGFLGYPTTSDIAQGNGWYKQHFQGGYVYTHNALPPVQASIQGAIYDKWQSLGAQNSSLGFPISDELPTPDGVGRYNFFEGGAIYWTPQHGAYAVEGSILDQWADSGYETGKFGYPIGDANADGEWRVRQNFEHGELSGFIPLLTRISESFFMDESEIQNMVDILVEDFELHGIDSMTGFEQLLEQSLESLQINAQNYLEAVADSNFTGANDVAPLNAVRGVDASDGCEYVAPGNANTKRGDVFYSVATTTFKGKVHANHGHSGIFVTEADHPDDIETVEALSPEEGVQRIKGSDRRGVCKPRLLRVRTDDATRDAAASFAEDQVTKDYNSNFWFTRIGRLDRDSYNCSQLVWAAYKRASGGGLDIGEERPYESYKAAVFPWDIYLSHNTYEYH</sequence>
<dbReference type="InterPro" id="IPR013207">
    <property type="entry name" value="LGFP"/>
</dbReference>
<dbReference type="Pfam" id="PF08310">
    <property type="entry name" value="LGFP"/>
    <property type="match status" value="3"/>
</dbReference>
<keyword evidence="1" id="KW-0732">Signal</keyword>
<evidence type="ECO:0000256" key="1">
    <source>
        <dbReference type="SAM" id="SignalP"/>
    </source>
</evidence>
<dbReference type="InterPro" id="IPR038765">
    <property type="entry name" value="Papain-like_cys_pep_sf"/>
</dbReference>
<dbReference type="SUPFAM" id="SSF54001">
    <property type="entry name" value="Cysteine proteinases"/>
    <property type="match status" value="1"/>
</dbReference>
<dbReference type="EMBL" id="FOPJ01000001">
    <property type="protein sequence ID" value="SFG16776.1"/>
    <property type="molecule type" value="Genomic_DNA"/>
</dbReference>
<feature type="chain" id="PRO_5011641288" evidence="1">
    <location>
        <begin position="28"/>
        <end position="610"/>
    </location>
</feature>
<dbReference type="OrthoDB" id="2751008at2"/>
<keyword evidence="3" id="KW-1185">Reference proteome</keyword>
<name>A0A1I2PT36_9CORY</name>
<dbReference type="Proteomes" id="UP000199065">
    <property type="component" value="Unassembled WGS sequence"/>
</dbReference>
<proteinExistence type="predicted"/>
<feature type="signal peptide" evidence="1">
    <location>
        <begin position="1"/>
        <end position="27"/>
    </location>
</feature>
<gene>
    <name evidence="2" type="ORF">SAMN05660282_00112</name>
</gene>
<evidence type="ECO:0000313" key="2">
    <source>
        <dbReference type="EMBL" id="SFG16776.1"/>
    </source>
</evidence>
<protein>
    <submittedName>
        <fullName evidence="2">Permuted papain-like amidase enzyme, YaeF/YiiX, C92 family</fullName>
    </submittedName>
</protein>
<dbReference type="STRING" id="185761.SAMN05660282_00112"/>
<dbReference type="RefSeq" id="WP_143067415.1">
    <property type="nucleotide sequence ID" value="NZ_FOPJ01000001.1"/>
</dbReference>
<dbReference type="InterPro" id="IPR024453">
    <property type="entry name" value="Peptidase_C92"/>
</dbReference>
<dbReference type="Pfam" id="PF05708">
    <property type="entry name" value="Peptidase_C92"/>
    <property type="match status" value="1"/>
</dbReference>
<evidence type="ECO:0000313" key="3">
    <source>
        <dbReference type="Proteomes" id="UP000199065"/>
    </source>
</evidence>
<reference evidence="2 3" key="1">
    <citation type="submission" date="2016-10" db="EMBL/GenBank/DDBJ databases">
        <authorList>
            <person name="de Groot N.N."/>
        </authorList>
    </citation>
    <scope>NUCLEOTIDE SEQUENCE [LARGE SCALE GENOMIC DNA]</scope>
    <source>
        <strain>J11</strain>
        <strain evidence="3">PG 39</strain>
    </source>
</reference>
<accession>A0A1I2PT36</accession>
<dbReference type="AlphaFoldDB" id="A0A1I2PT36"/>
<organism evidence="2 3">
    <name type="scientific">Corynebacterium spheniscorum</name>
    <dbReference type="NCBI Taxonomy" id="185761"/>
    <lineage>
        <taxon>Bacteria</taxon>
        <taxon>Bacillati</taxon>
        <taxon>Actinomycetota</taxon>
        <taxon>Actinomycetes</taxon>
        <taxon>Mycobacteriales</taxon>
        <taxon>Corynebacteriaceae</taxon>
        <taxon>Corynebacterium</taxon>
    </lineage>
</organism>